<dbReference type="GO" id="GO:0006313">
    <property type="term" value="P:DNA transposition"/>
    <property type="evidence" value="ECO:0007669"/>
    <property type="project" value="InterPro"/>
</dbReference>
<dbReference type="EMBL" id="FPBK01000020">
    <property type="protein sequence ID" value="SFU75426.1"/>
    <property type="molecule type" value="Genomic_DNA"/>
</dbReference>
<dbReference type="Proteomes" id="UP000199138">
    <property type="component" value="Unassembled WGS sequence"/>
</dbReference>
<evidence type="ECO:0000313" key="6">
    <source>
        <dbReference type="Proteomes" id="UP000199138"/>
    </source>
</evidence>
<dbReference type="InterPro" id="IPR002525">
    <property type="entry name" value="Transp_IS110-like_N"/>
</dbReference>
<feature type="coiled-coil region" evidence="1">
    <location>
        <begin position="171"/>
        <end position="205"/>
    </location>
</feature>
<keyword evidence="2" id="KW-1133">Transmembrane helix</keyword>
<dbReference type="OrthoDB" id="964423at2"/>
<feature type="domain" description="Transposase IS110-like N-terminal" evidence="3">
    <location>
        <begin position="10"/>
        <end position="151"/>
    </location>
</feature>
<reference evidence="5 6" key="1">
    <citation type="submission" date="2016-10" db="EMBL/GenBank/DDBJ databases">
        <authorList>
            <person name="de Groot N.N."/>
        </authorList>
    </citation>
    <scope>NUCLEOTIDE SEQUENCE [LARGE SCALE GENOMIC DNA]</scope>
    <source>
        <strain evidence="5 6">CGMCC 1.12333</strain>
    </source>
</reference>
<keyword evidence="6" id="KW-1185">Reference proteome</keyword>
<organism evidence="5 6">
    <name type="scientific">Pustulibacterium marinum</name>
    <dbReference type="NCBI Taxonomy" id="1224947"/>
    <lineage>
        <taxon>Bacteria</taxon>
        <taxon>Pseudomonadati</taxon>
        <taxon>Bacteroidota</taxon>
        <taxon>Flavobacteriia</taxon>
        <taxon>Flavobacteriales</taxon>
        <taxon>Flavobacteriaceae</taxon>
        <taxon>Pustulibacterium</taxon>
    </lineage>
</organism>
<protein>
    <submittedName>
        <fullName evidence="5">Transposase</fullName>
    </submittedName>
</protein>
<dbReference type="NCBIfam" id="NF033542">
    <property type="entry name" value="transpos_IS110"/>
    <property type="match status" value="1"/>
</dbReference>
<feature type="transmembrane region" description="Helical" evidence="2">
    <location>
        <begin position="206"/>
        <end position="230"/>
    </location>
</feature>
<feature type="domain" description="Transposase IS116/IS110/IS902 C-terminal" evidence="4">
    <location>
        <begin position="208"/>
        <end position="292"/>
    </location>
</feature>
<dbReference type="Pfam" id="PF02371">
    <property type="entry name" value="Transposase_20"/>
    <property type="match status" value="1"/>
</dbReference>
<dbReference type="AlphaFoldDB" id="A0A1I7IR79"/>
<keyword evidence="2" id="KW-0472">Membrane</keyword>
<evidence type="ECO:0000259" key="4">
    <source>
        <dbReference type="Pfam" id="PF02371"/>
    </source>
</evidence>
<dbReference type="PANTHER" id="PTHR33055">
    <property type="entry name" value="TRANSPOSASE FOR INSERTION SEQUENCE ELEMENT IS1111A"/>
    <property type="match status" value="1"/>
</dbReference>
<name>A0A1I7IR79_9FLAO</name>
<keyword evidence="1" id="KW-0175">Coiled coil</keyword>
<dbReference type="Pfam" id="PF01548">
    <property type="entry name" value="DEDD_Tnp_IS110"/>
    <property type="match status" value="1"/>
</dbReference>
<evidence type="ECO:0000256" key="1">
    <source>
        <dbReference type="SAM" id="Coils"/>
    </source>
</evidence>
<dbReference type="GO" id="GO:0003677">
    <property type="term" value="F:DNA binding"/>
    <property type="evidence" value="ECO:0007669"/>
    <property type="project" value="InterPro"/>
</dbReference>
<dbReference type="GO" id="GO:0004803">
    <property type="term" value="F:transposase activity"/>
    <property type="evidence" value="ECO:0007669"/>
    <property type="project" value="InterPro"/>
</dbReference>
<dbReference type="InterPro" id="IPR047650">
    <property type="entry name" value="Transpos_IS110"/>
</dbReference>
<keyword evidence="2" id="KW-0812">Transmembrane</keyword>
<accession>A0A1I7IR79</accession>
<sequence>MEHSNFIHFVGIDISKSTFDVAVIEQDQLPTSFKFENTLKGVNAFIRLLKNKKYSLENTLICMEHTGVYGRIIIAKLVEKQANFCVEMSLRIAKSIGIQRGKNDKIDAVRIAKYAEKNCNELELYKPIPLVLEKVKLLIKVREKLVQFKADLQKHPNEMKAFDPELGKLAEKNIKKTIKCFTNEINRIEEDLKELILSDDQLNNTIGLVTSVTGIGIITAVYFTIFTNFFTRYTDPKQLACYCGVVPFEHTSGSSVHKQSKTHPIANRTLKKQLHMCALAAVRHDPDLKEYYLRKAEEGKNKMLVLNNVRNKLVLRICAVVKRQKPYKKQVA</sequence>
<dbReference type="InterPro" id="IPR003346">
    <property type="entry name" value="Transposase_20"/>
</dbReference>
<evidence type="ECO:0000259" key="3">
    <source>
        <dbReference type="Pfam" id="PF01548"/>
    </source>
</evidence>
<evidence type="ECO:0000256" key="2">
    <source>
        <dbReference type="SAM" id="Phobius"/>
    </source>
</evidence>
<evidence type="ECO:0000313" key="5">
    <source>
        <dbReference type="EMBL" id="SFU75426.1"/>
    </source>
</evidence>
<gene>
    <name evidence="5" type="ORF">SAMN05216480_1208</name>
</gene>
<dbReference type="RefSeq" id="WP_093026436.1">
    <property type="nucleotide sequence ID" value="NZ_FPBK01000020.1"/>
</dbReference>
<dbReference type="PANTHER" id="PTHR33055:SF3">
    <property type="entry name" value="PUTATIVE TRANSPOSASE FOR IS117-RELATED"/>
    <property type="match status" value="1"/>
</dbReference>
<proteinExistence type="predicted"/>